<keyword evidence="3" id="KW-0067">ATP-binding</keyword>
<sequence length="378" mass="43294">MLQAVGIVSEYNPFHNGHLYMLNQAKKETSADVSVAIMSGNWLQRGEPAAFDKWQRTRSALLNGVDLVVELPLFSAVQPSHLFSKGAVDLAIQMRCKWLAFGAEHPDMNYQRLIDNQPEDKNSFKRFDKPYASIFQDYLFSKTGIRLNQPNDVLGFGYANANFDAGSPLDLVPLQRMGSEHDDTQIELSASIASATAIRKAIKDHQESSIQKVAPRPTLDMIRNNQMMDWSDFWPFLRFELVENPVDKLHEIYQMTEGIEYRLKRAAIKANNFKEFLHLVKTKRYTYTRIQRLCVYVLLHAAARDMLLTGGYIRLLGFNSTGQKYLNQIKGELEWPLITKINDDVVADFIQMDFRGGMLTQMITGASQDFYRHPIIIE</sequence>
<dbReference type="GO" id="GO:0005737">
    <property type="term" value="C:cytoplasm"/>
    <property type="evidence" value="ECO:0007669"/>
    <property type="project" value="UniProtKB-SubCell"/>
</dbReference>
<proteinExistence type="inferred from homology"/>
<keyword evidence="3" id="KW-0963">Cytoplasm</keyword>
<dbReference type="GO" id="GO:0016879">
    <property type="term" value="F:ligase activity, forming carbon-nitrogen bonds"/>
    <property type="evidence" value="ECO:0007669"/>
    <property type="project" value="UniProtKB-UniRule"/>
</dbReference>
<dbReference type="Proteomes" id="UP000051581">
    <property type="component" value="Unassembled WGS sequence"/>
</dbReference>
<dbReference type="NCBIfam" id="NF010191">
    <property type="entry name" value="PRK13670.1"/>
    <property type="match status" value="1"/>
</dbReference>
<dbReference type="PATRIC" id="fig|1423808.3.peg.131"/>
<dbReference type="AlphaFoldDB" id="A0A0R1L9H9"/>
<evidence type="ECO:0000313" key="4">
    <source>
        <dbReference type="EMBL" id="KRK89892.1"/>
    </source>
</evidence>
<dbReference type="GO" id="GO:0000049">
    <property type="term" value="F:tRNA binding"/>
    <property type="evidence" value="ECO:0007669"/>
    <property type="project" value="UniProtKB-KW"/>
</dbReference>
<organism evidence="4 5">
    <name type="scientific">Lentilactobacillus sunkii DSM 19904</name>
    <dbReference type="NCBI Taxonomy" id="1423808"/>
    <lineage>
        <taxon>Bacteria</taxon>
        <taxon>Bacillati</taxon>
        <taxon>Bacillota</taxon>
        <taxon>Bacilli</taxon>
        <taxon>Lactobacillales</taxon>
        <taxon>Lactobacillaceae</taxon>
        <taxon>Lentilactobacillus</taxon>
    </lineage>
</organism>
<dbReference type="PANTHER" id="PTHR37825:SF1">
    <property type="entry name" value="TRNA(MET) CYTIDINE ACETATE LIGASE"/>
    <property type="match status" value="1"/>
</dbReference>
<keyword evidence="5" id="KW-1185">Reference proteome</keyword>
<comment type="subcellular location">
    <subcellularLocation>
        <location evidence="3">Cytoplasm</location>
    </subcellularLocation>
</comment>
<dbReference type="EC" id="6.3.4.-" evidence="3"/>
<dbReference type="Pfam" id="PF05636">
    <property type="entry name" value="HIGH_NTase1"/>
    <property type="match status" value="1"/>
</dbReference>
<comment type="catalytic activity">
    <reaction evidence="3">
        <text>cytidine(34) in elongator tRNA(Met) + acetate + ATP = N(4)-acetylcytidine(34) in elongator tRNA(Met) + AMP + diphosphate</text>
        <dbReference type="Rhea" id="RHEA:58144"/>
        <dbReference type="Rhea" id="RHEA-COMP:10693"/>
        <dbReference type="Rhea" id="RHEA-COMP:10694"/>
        <dbReference type="ChEBI" id="CHEBI:30089"/>
        <dbReference type="ChEBI" id="CHEBI:30616"/>
        <dbReference type="ChEBI" id="CHEBI:33019"/>
        <dbReference type="ChEBI" id="CHEBI:74900"/>
        <dbReference type="ChEBI" id="CHEBI:82748"/>
        <dbReference type="ChEBI" id="CHEBI:456215"/>
    </reaction>
</comment>
<feature type="binding site" evidence="3">
    <location>
        <position position="151"/>
    </location>
    <ligand>
        <name>ATP</name>
        <dbReference type="ChEBI" id="CHEBI:30616"/>
    </ligand>
</feature>
<comment type="caution">
    <text evidence="3">Lacks conserved residue(s) required for the propagation of feature annotation.</text>
</comment>
<dbReference type="PANTHER" id="PTHR37825">
    <property type="entry name" value="TRNA(MET) CYTIDINE ACETATE LIGASE"/>
    <property type="match status" value="1"/>
</dbReference>
<comment type="function">
    <text evidence="3">Catalyzes the formation of N(4)-acetylcytidine (ac(4)C) at the wobble position of elongator tRNA(Met), using acetate and ATP as substrates. First activates an acetate ion to form acetyladenylate (Ac-AMP) and then transfers the acetyl group to tRNA to form ac(4)C34.</text>
</comment>
<dbReference type="HAMAP" id="MF_01539">
    <property type="entry name" value="TmcAL"/>
    <property type="match status" value="1"/>
</dbReference>
<feature type="binding site" evidence="3">
    <location>
        <position position="176"/>
    </location>
    <ligand>
        <name>ATP</name>
        <dbReference type="ChEBI" id="CHEBI:30616"/>
    </ligand>
</feature>
<dbReference type="InterPro" id="IPR008513">
    <property type="entry name" value="tRNA(Met)_cyd_acetate_ligase"/>
</dbReference>
<dbReference type="Gene3D" id="3.40.50.620">
    <property type="entry name" value="HUPs"/>
    <property type="match status" value="1"/>
</dbReference>
<evidence type="ECO:0000256" key="2">
    <source>
        <dbReference type="ARBA" id="ARBA00022694"/>
    </source>
</evidence>
<dbReference type="OrthoDB" id="9769796at2"/>
<dbReference type="GO" id="GO:0006400">
    <property type="term" value="P:tRNA modification"/>
    <property type="evidence" value="ECO:0007669"/>
    <property type="project" value="UniProtKB-UniRule"/>
</dbReference>
<evidence type="ECO:0000313" key="5">
    <source>
        <dbReference type="Proteomes" id="UP000051581"/>
    </source>
</evidence>
<feature type="binding site" evidence="3">
    <location>
        <position position="102"/>
    </location>
    <ligand>
        <name>ATP</name>
        <dbReference type="ChEBI" id="CHEBI:30616"/>
    </ligand>
</feature>
<dbReference type="RefSeq" id="WP_057822726.1">
    <property type="nucleotide sequence ID" value="NZ_AZEA01000001.1"/>
</dbReference>
<keyword evidence="3" id="KW-0694">RNA-binding</keyword>
<reference evidence="4 5" key="1">
    <citation type="journal article" date="2015" name="Genome Announc.">
        <title>Expanding the biotechnology potential of lactobacilli through comparative genomics of 213 strains and associated genera.</title>
        <authorList>
            <person name="Sun Z."/>
            <person name="Harris H.M."/>
            <person name="McCann A."/>
            <person name="Guo C."/>
            <person name="Argimon S."/>
            <person name="Zhang W."/>
            <person name="Yang X."/>
            <person name="Jeffery I.B."/>
            <person name="Cooney J.C."/>
            <person name="Kagawa T.F."/>
            <person name="Liu W."/>
            <person name="Song Y."/>
            <person name="Salvetti E."/>
            <person name="Wrobel A."/>
            <person name="Rasinkangas P."/>
            <person name="Parkhill J."/>
            <person name="Rea M.C."/>
            <person name="O'Sullivan O."/>
            <person name="Ritari J."/>
            <person name="Douillard F.P."/>
            <person name="Paul Ross R."/>
            <person name="Yang R."/>
            <person name="Briner A.E."/>
            <person name="Felis G.E."/>
            <person name="de Vos W.M."/>
            <person name="Barrangou R."/>
            <person name="Klaenhammer T.R."/>
            <person name="Caufield P.W."/>
            <person name="Cui Y."/>
            <person name="Zhang H."/>
            <person name="O'Toole P.W."/>
        </authorList>
    </citation>
    <scope>NUCLEOTIDE SEQUENCE [LARGE SCALE GENOMIC DNA]</scope>
    <source>
        <strain evidence="4 5">DSM 19904</strain>
    </source>
</reference>
<keyword evidence="3" id="KW-0547">Nucleotide-binding</keyword>
<dbReference type="InterPro" id="IPR014729">
    <property type="entry name" value="Rossmann-like_a/b/a_fold"/>
</dbReference>
<name>A0A0R1L9H9_9LACO</name>
<dbReference type="SUPFAM" id="SSF52374">
    <property type="entry name" value="Nucleotidylyl transferase"/>
    <property type="match status" value="1"/>
</dbReference>
<keyword evidence="3" id="KW-0820">tRNA-binding</keyword>
<keyword evidence="1 3" id="KW-0436">Ligase</keyword>
<feature type="binding site" evidence="3">
    <location>
        <begin position="8"/>
        <end position="21"/>
    </location>
    <ligand>
        <name>ATP</name>
        <dbReference type="ChEBI" id="CHEBI:30616"/>
    </ligand>
</feature>
<comment type="caution">
    <text evidence="4">The sequence shown here is derived from an EMBL/GenBank/DDBJ whole genome shotgun (WGS) entry which is preliminary data.</text>
</comment>
<dbReference type="EMBL" id="AZEA01000001">
    <property type="protein sequence ID" value="KRK89892.1"/>
    <property type="molecule type" value="Genomic_DNA"/>
</dbReference>
<accession>A0A0R1L9H9</accession>
<comment type="similarity">
    <text evidence="3">Belongs to the TmcAL family.</text>
</comment>
<evidence type="ECO:0000256" key="1">
    <source>
        <dbReference type="ARBA" id="ARBA00022598"/>
    </source>
</evidence>
<protein>
    <recommendedName>
        <fullName evidence="3">tRNA(Met) cytidine acetate ligase</fullName>
        <ecNumber evidence="3">6.3.4.-</ecNumber>
    </recommendedName>
</protein>
<evidence type="ECO:0000256" key="3">
    <source>
        <dbReference type="HAMAP-Rule" id="MF_01539"/>
    </source>
</evidence>
<dbReference type="GO" id="GO:0005524">
    <property type="term" value="F:ATP binding"/>
    <property type="evidence" value="ECO:0007669"/>
    <property type="project" value="UniProtKB-KW"/>
</dbReference>
<keyword evidence="2 3" id="KW-0819">tRNA processing</keyword>
<gene>
    <name evidence="3" type="primary">tmcAL</name>
    <name evidence="4" type="ORF">FD17_GL000130</name>
</gene>